<dbReference type="PANTHER" id="PTHR48100:SF59">
    <property type="entry name" value="ADENOSYLCOBALAMIN_ALPHA-RIBAZOLE PHOSPHATASE"/>
    <property type="match status" value="1"/>
</dbReference>
<dbReference type="InterPro" id="IPR001345">
    <property type="entry name" value="PG/BPGM_mutase_AS"/>
</dbReference>
<dbReference type="InterPro" id="IPR050275">
    <property type="entry name" value="PGM_Phosphatase"/>
</dbReference>
<dbReference type="Gene3D" id="3.40.50.1240">
    <property type="entry name" value="Phosphoglycerate mutase-like"/>
    <property type="match status" value="1"/>
</dbReference>
<dbReference type="GO" id="GO:0016791">
    <property type="term" value="F:phosphatase activity"/>
    <property type="evidence" value="ECO:0007669"/>
    <property type="project" value="TreeGrafter"/>
</dbReference>
<dbReference type="PROSITE" id="PS00175">
    <property type="entry name" value="PG_MUTASE"/>
    <property type="match status" value="1"/>
</dbReference>
<feature type="binding site" evidence="2">
    <location>
        <position position="56"/>
    </location>
    <ligand>
        <name>substrate</name>
    </ligand>
</feature>
<evidence type="ECO:0000313" key="4">
    <source>
        <dbReference type="Proteomes" id="UP000618460"/>
    </source>
</evidence>
<organism evidence="3 4">
    <name type="scientific">Paraliobacillus quinghaiensis</name>
    <dbReference type="NCBI Taxonomy" id="470815"/>
    <lineage>
        <taxon>Bacteria</taxon>
        <taxon>Bacillati</taxon>
        <taxon>Bacillota</taxon>
        <taxon>Bacilli</taxon>
        <taxon>Bacillales</taxon>
        <taxon>Bacillaceae</taxon>
        <taxon>Paraliobacillus</taxon>
    </lineage>
</organism>
<dbReference type="GO" id="GO:0005737">
    <property type="term" value="C:cytoplasm"/>
    <property type="evidence" value="ECO:0007669"/>
    <property type="project" value="TreeGrafter"/>
</dbReference>
<dbReference type="RefSeq" id="WP_117156988.1">
    <property type="nucleotide sequence ID" value="NZ_BMLG01000014.1"/>
</dbReference>
<dbReference type="AlphaFoldDB" id="A0A917TST7"/>
<evidence type="ECO:0000256" key="1">
    <source>
        <dbReference type="PIRSR" id="PIRSR613078-1"/>
    </source>
</evidence>
<reference evidence="3" key="1">
    <citation type="journal article" date="2014" name="Int. J. Syst. Evol. Microbiol.">
        <title>Complete genome sequence of Corynebacterium casei LMG S-19264T (=DSM 44701T), isolated from a smear-ripened cheese.</title>
        <authorList>
            <consortium name="US DOE Joint Genome Institute (JGI-PGF)"/>
            <person name="Walter F."/>
            <person name="Albersmeier A."/>
            <person name="Kalinowski J."/>
            <person name="Ruckert C."/>
        </authorList>
    </citation>
    <scope>NUCLEOTIDE SEQUENCE</scope>
    <source>
        <strain evidence="3">CGMCC 1.6333</strain>
    </source>
</reference>
<dbReference type="Proteomes" id="UP000618460">
    <property type="component" value="Unassembled WGS sequence"/>
</dbReference>
<dbReference type="SMART" id="SM00855">
    <property type="entry name" value="PGAM"/>
    <property type="match status" value="1"/>
</dbReference>
<dbReference type="SUPFAM" id="SSF53254">
    <property type="entry name" value="Phosphoglycerate mutase-like"/>
    <property type="match status" value="1"/>
</dbReference>
<keyword evidence="4" id="KW-1185">Reference proteome</keyword>
<reference evidence="3" key="2">
    <citation type="submission" date="2020-09" db="EMBL/GenBank/DDBJ databases">
        <authorList>
            <person name="Sun Q."/>
            <person name="Zhou Y."/>
        </authorList>
    </citation>
    <scope>NUCLEOTIDE SEQUENCE</scope>
    <source>
        <strain evidence="3">CGMCC 1.6333</strain>
    </source>
</reference>
<comment type="caution">
    <text evidence="3">The sequence shown here is derived from an EMBL/GenBank/DDBJ whole genome shotgun (WGS) entry which is preliminary data.</text>
</comment>
<dbReference type="EMBL" id="BMLG01000014">
    <property type="protein sequence ID" value="GGM36485.1"/>
    <property type="molecule type" value="Genomic_DNA"/>
</dbReference>
<feature type="active site" description="Tele-phosphohistidine intermediate" evidence="1">
    <location>
        <position position="7"/>
    </location>
</feature>
<dbReference type="PRINTS" id="PR00991">
    <property type="entry name" value="6PFRUCTKNASE"/>
</dbReference>
<dbReference type="InterPro" id="IPR013078">
    <property type="entry name" value="His_Pase_superF_clade-1"/>
</dbReference>
<feature type="active site" description="Proton donor/acceptor" evidence="1">
    <location>
        <position position="80"/>
    </location>
</feature>
<evidence type="ECO:0000256" key="2">
    <source>
        <dbReference type="PIRSR" id="PIRSR613078-2"/>
    </source>
</evidence>
<sequence>MICLVRHGETDWNLQGKIQGSTDIPLNETGIKQAEACSSYFEGSDWDIIVSSPMKRAKQTAEIINQKLQVDVVERHAFKERGFGDAEGLTLEERLRLFPNHEYPNQELKQDFIKRVMGGMEEINQRFPNKKVLVVAHGAVIHSLLNEMAKEQIDFMNTKLANACISHVQYIVDKWHVHNYNQIDHLENVK</sequence>
<dbReference type="PANTHER" id="PTHR48100">
    <property type="entry name" value="BROAD-SPECIFICITY PHOSPHATASE YOR283W-RELATED"/>
    <property type="match status" value="1"/>
</dbReference>
<gene>
    <name evidence="3" type="primary">phoE</name>
    <name evidence="3" type="ORF">GCM10011351_23230</name>
</gene>
<feature type="binding site" evidence="2">
    <location>
        <begin position="6"/>
        <end position="13"/>
    </location>
    <ligand>
        <name>substrate</name>
    </ligand>
</feature>
<dbReference type="Pfam" id="PF00300">
    <property type="entry name" value="His_Phos_1"/>
    <property type="match status" value="1"/>
</dbReference>
<name>A0A917TST7_9BACI</name>
<dbReference type="GO" id="GO:0005524">
    <property type="term" value="F:ATP binding"/>
    <property type="evidence" value="ECO:0007669"/>
    <property type="project" value="InterPro"/>
</dbReference>
<protein>
    <submittedName>
        <fullName evidence="3">Phosphatase PhoE</fullName>
    </submittedName>
</protein>
<dbReference type="CDD" id="cd07067">
    <property type="entry name" value="HP_PGM_like"/>
    <property type="match status" value="1"/>
</dbReference>
<proteinExistence type="predicted"/>
<evidence type="ECO:0000313" key="3">
    <source>
        <dbReference type="EMBL" id="GGM36485.1"/>
    </source>
</evidence>
<dbReference type="InterPro" id="IPR029033">
    <property type="entry name" value="His_PPase_superfam"/>
</dbReference>
<dbReference type="OrthoDB" id="9782128at2"/>
<dbReference type="InterPro" id="IPR003094">
    <property type="entry name" value="6Pfruct_kin"/>
</dbReference>
<dbReference type="GO" id="GO:0006003">
    <property type="term" value="P:fructose 2,6-bisphosphate metabolic process"/>
    <property type="evidence" value="ECO:0007669"/>
    <property type="project" value="InterPro"/>
</dbReference>
<accession>A0A917TST7</accession>